<evidence type="ECO:0000259" key="5">
    <source>
        <dbReference type="Pfam" id="PF03466"/>
    </source>
</evidence>
<evidence type="ECO:0000313" key="7">
    <source>
        <dbReference type="Proteomes" id="UP000006001"/>
    </source>
</evidence>
<dbReference type="STRING" id="649764.HMPREF0762_00630"/>
<dbReference type="GO" id="GO:0003700">
    <property type="term" value="F:DNA-binding transcription factor activity"/>
    <property type="evidence" value="ECO:0007669"/>
    <property type="project" value="TreeGrafter"/>
</dbReference>
<name>D0WFN1_SLAES</name>
<dbReference type="PANTHER" id="PTHR30346">
    <property type="entry name" value="TRANSCRIPTIONAL DUAL REGULATOR HCAR-RELATED"/>
    <property type="match status" value="1"/>
</dbReference>
<evidence type="ECO:0000256" key="1">
    <source>
        <dbReference type="ARBA" id="ARBA00009437"/>
    </source>
</evidence>
<evidence type="ECO:0000256" key="2">
    <source>
        <dbReference type="ARBA" id="ARBA00023015"/>
    </source>
</evidence>
<evidence type="ECO:0000313" key="6">
    <source>
        <dbReference type="EMBL" id="EEZ61294.1"/>
    </source>
</evidence>
<dbReference type="AlphaFoldDB" id="D0WFN1"/>
<dbReference type="InterPro" id="IPR005119">
    <property type="entry name" value="LysR_subst-bd"/>
</dbReference>
<evidence type="ECO:0000256" key="3">
    <source>
        <dbReference type="ARBA" id="ARBA00023125"/>
    </source>
</evidence>
<reference evidence="6" key="1">
    <citation type="submission" date="2009-10" db="EMBL/GenBank/DDBJ databases">
        <authorList>
            <person name="Weinstock G."/>
            <person name="Sodergren E."/>
            <person name="Clifton S."/>
            <person name="Fulton L."/>
            <person name="Fulton B."/>
            <person name="Courtney L."/>
            <person name="Fronick C."/>
            <person name="Harrison M."/>
            <person name="Strong C."/>
            <person name="Farmer C."/>
            <person name="Delahaunty K."/>
            <person name="Markovic C."/>
            <person name="Hall O."/>
            <person name="Minx P."/>
            <person name="Tomlinson C."/>
            <person name="Mitreva M."/>
            <person name="Nelson J."/>
            <person name="Hou S."/>
            <person name="Wollam A."/>
            <person name="Pepin K.H."/>
            <person name="Johnson M."/>
            <person name="Bhonagiri V."/>
            <person name="Nash W.E."/>
            <person name="Warren W."/>
            <person name="Chinwalla A."/>
            <person name="Mardis E.R."/>
            <person name="Wilson R.K."/>
        </authorList>
    </citation>
    <scope>NUCLEOTIDE SEQUENCE [LARGE SCALE GENOMIC DNA]</scope>
    <source>
        <strain evidence="6">ATCC 700122</strain>
    </source>
</reference>
<keyword evidence="2" id="KW-0805">Transcription regulation</keyword>
<evidence type="ECO:0000256" key="4">
    <source>
        <dbReference type="ARBA" id="ARBA00023163"/>
    </source>
</evidence>
<dbReference type="GO" id="GO:0032993">
    <property type="term" value="C:protein-DNA complex"/>
    <property type="evidence" value="ECO:0007669"/>
    <property type="project" value="TreeGrafter"/>
</dbReference>
<keyword evidence="4" id="KW-0804">Transcription</keyword>
<dbReference type="PANTHER" id="PTHR30346:SF0">
    <property type="entry name" value="HCA OPERON TRANSCRIPTIONAL ACTIVATOR HCAR"/>
    <property type="match status" value="1"/>
</dbReference>
<proteinExistence type="inferred from homology"/>
<dbReference type="GO" id="GO:0003677">
    <property type="term" value="F:DNA binding"/>
    <property type="evidence" value="ECO:0007669"/>
    <property type="project" value="UniProtKB-KW"/>
</dbReference>
<keyword evidence="3" id="KW-0238">DNA-binding</keyword>
<dbReference type="SUPFAM" id="SSF53850">
    <property type="entry name" value="Periplasmic binding protein-like II"/>
    <property type="match status" value="1"/>
</dbReference>
<dbReference type="eggNOG" id="COG0583">
    <property type="taxonomic scope" value="Bacteria"/>
</dbReference>
<dbReference type="EMBL" id="ACUX02000006">
    <property type="protein sequence ID" value="EEZ61294.1"/>
    <property type="molecule type" value="Genomic_DNA"/>
</dbReference>
<feature type="domain" description="LysR substrate-binding" evidence="5">
    <location>
        <begin position="2"/>
        <end position="156"/>
    </location>
</feature>
<dbReference type="Gene3D" id="3.40.190.290">
    <property type="match status" value="1"/>
</dbReference>
<keyword evidence="7" id="KW-1185">Reference proteome</keyword>
<protein>
    <recommendedName>
        <fullName evidence="5">LysR substrate-binding domain-containing protein</fullName>
    </recommendedName>
</protein>
<organism evidence="6 7">
    <name type="scientific">Slackia exigua (strain ATCC 700122 / DSM 15923 / CIP 105133 / JCM 11022 / KCTC 5966 / S-7)</name>
    <dbReference type="NCBI Taxonomy" id="649764"/>
    <lineage>
        <taxon>Bacteria</taxon>
        <taxon>Bacillati</taxon>
        <taxon>Actinomycetota</taxon>
        <taxon>Coriobacteriia</taxon>
        <taxon>Eggerthellales</taxon>
        <taxon>Eggerthellaceae</taxon>
        <taxon>Slackia</taxon>
    </lineage>
</organism>
<comment type="caution">
    <text evidence="6">The sequence shown here is derived from an EMBL/GenBank/DDBJ whole genome shotgun (WGS) entry which is preliminary data.</text>
</comment>
<gene>
    <name evidence="6" type="ORF">HMPREF0762_00630</name>
</gene>
<dbReference type="HOGENOM" id="CLU_1609692_0_0_11"/>
<comment type="similarity">
    <text evidence="1">Belongs to the LysR transcriptional regulatory family.</text>
</comment>
<sequence length="165" mass="18066">MLGQVRTGDLDIAFMEMSEVEGDDSLGRLDLLTEGISVVMPSDHRLACHERLSVGDVRGERLFMPDPEISPRFFGRLQGMLERAGVRIERACVGNHYEATVALVAAGNGMTCMPPSMCRNFDSVAQVPLSDLGTHMRYGIVWNRATIGTIASEFVAAASAWEWSC</sequence>
<accession>D0WFN1</accession>
<dbReference type="Proteomes" id="UP000006001">
    <property type="component" value="Unassembled WGS sequence"/>
</dbReference>
<dbReference type="CDD" id="cd08414">
    <property type="entry name" value="PBP2_LTTR_aromatics_like"/>
    <property type="match status" value="1"/>
</dbReference>
<dbReference type="Pfam" id="PF03466">
    <property type="entry name" value="LysR_substrate"/>
    <property type="match status" value="1"/>
</dbReference>